<evidence type="ECO:0000313" key="3">
    <source>
        <dbReference type="Proteomes" id="UP000281549"/>
    </source>
</evidence>
<dbReference type="EMBL" id="ML006644">
    <property type="protein sequence ID" value="RKP16352.1"/>
    <property type="molecule type" value="Genomic_DNA"/>
</dbReference>
<evidence type="ECO:0000313" key="2">
    <source>
        <dbReference type="EMBL" id="RKP16352.1"/>
    </source>
</evidence>
<proteinExistence type="predicted"/>
<name>A0A4P9YBY0_ROZAC</name>
<dbReference type="AlphaFoldDB" id="A0A4P9YBY0"/>
<protein>
    <submittedName>
        <fullName evidence="2">Uncharacterized protein</fullName>
    </submittedName>
</protein>
<gene>
    <name evidence="2" type="ORF">ROZALSC1DRAFT_25377</name>
</gene>
<organism evidence="2 3">
    <name type="scientific">Rozella allomycis (strain CSF55)</name>
    <dbReference type="NCBI Taxonomy" id="988480"/>
    <lineage>
        <taxon>Eukaryota</taxon>
        <taxon>Fungi</taxon>
        <taxon>Fungi incertae sedis</taxon>
        <taxon>Cryptomycota</taxon>
        <taxon>Cryptomycota incertae sedis</taxon>
        <taxon>Rozella</taxon>
    </lineage>
</organism>
<feature type="region of interest" description="Disordered" evidence="1">
    <location>
        <begin position="1"/>
        <end position="28"/>
    </location>
</feature>
<accession>A0A4P9YBY0</accession>
<feature type="compositionally biased region" description="Polar residues" evidence="1">
    <location>
        <begin position="15"/>
        <end position="28"/>
    </location>
</feature>
<sequence>MPILQPPNISDVEEFNNNGASESEFSAKSTIPNAQLNDIRQNRQMTSNTYCLRLSAALHKECMKAMGYESEEHPQYQNLLKRMKDSQAIDLSVIAARVKRRKVCPTNYARPLGWQKATSESQCRNNAALLYSFNIILAQTCEINKSSIFLKDCLNMIQ</sequence>
<evidence type="ECO:0000256" key="1">
    <source>
        <dbReference type="SAM" id="MobiDB-lite"/>
    </source>
</evidence>
<reference evidence="3" key="1">
    <citation type="journal article" date="2018" name="Nat. Microbiol.">
        <title>Leveraging single-cell genomics to expand the fungal tree of life.</title>
        <authorList>
            <person name="Ahrendt S.R."/>
            <person name="Quandt C.A."/>
            <person name="Ciobanu D."/>
            <person name="Clum A."/>
            <person name="Salamov A."/>
            <person name="Andreopoulos B."/>
            <person name="Cheng J.F."/>
            <person name="Woyke T."/>
            <person name="Pelin A."/>
            <person name="Henrissat B."/>
            <person name="Reynolds N.K."/>
            <person name="Benny G.L."/>
            <person name="Smith M.E."/>
            <person name="James T.Y."/>
            <person name="Grigoriev I.V."/>
        </authorList>
    </citation>
    <scope>NUCLEOTIDE SEQUENCE [LARGE SCALE GENOMIC DNA]</scope>
    <source>
        <strain evidence="3">CSF55</strain>
    </source>
</reference>
<dbReference type="Proteomes" id="UP000281549">
    <property type="component" value="Unassembled WGS sequence"/>
</dbReference>